<evidence type="ECO:0000313" key="2">
    <source>
        <dbReference type="Proteomes" id="UP000031258"/>
    </source>
</evidence>
<dbReference type="STRING" id="86105.NF27_CG01170"/>
<gene>
    <name evidence="1" type="ORF">NF27_CG01170</name>
</gene>
<keyword evidence="2" id="KW-1185">Reference proteome</keyword>
<name>A0A0C1MUZ6_9RICK</name>
<dbReference type="RefSeq" id="WP_039455193.1">
    <property type="nucleotide sequence ID" value="NZ_JSWE01000058.1"/>
</dbReference>
<sequence>MLSNNRDILRYFTSIFHSKLKARIYSTTPANNHLNGLSADFKRYNRSYTSHTPVSVAATSGNGLLYSIAPSLTISTDNLKITRGETSTEKL</sequence>
<accession>A0A0C1MUZ6</accession>
<proteinExistence type="predicted"/>
<dbReference type="Proteomes" id="UP000031258">
    <property type="component" value="Unassembled WGS sequence"/>
</dbReference>
<dbReference type="AlphaFoldDB" id="A0A0C1MUZ6"/>
<evidence type="ECO:0000313" key="1">
    <source>
        <dbReference type="EMBL" id="KIE05937.1"/>
    </source>
</evidence>
<protein>
    <submittedName>
        <fullName evidence="1">Uncharacterized protein</fullName>
    </submittedName>
</protein>
<organism evidence="1 2">
    <name type="scientific">Candidatus Jidaibacter acanthamoebae</name>
    <dbReference type="NCBI Taxonomy" id="86105"/>
    <lineage>
        <taxon>Bacteria</taxon>
        <taxon>Pseudomonadati</taxon>
        <taxon>Pseudomonadota</taxon>
        <taxon>Alphaproteobacteria</taxon>
        <taxon>Rickettsiales</taxon>
        <taxon>Candidatus Midichloriaceae</taxon>
        <taxon>Candidatus Jidaibacter</taxon>
    </lineage>
</organism>
<comment type="caution">
    <text evidence="1">The sequence shown here is derived from an EMBL/GenBank/DDBJ whole genome shotgun (WGS) entry which is preliminary data.</text>
</comment>
<reference evidence="1 2" key="1">
    <citation type="submission" date="2014-11" db="EMBL/GenBank/DDBJ databases">
        <title>A Rickettsiales Symbiont of Amoebae With Ancient Features.</title>
        <authorList>
            <person name="Schulz F."/>
            <person name="Martijn J."/>
            <person name="Wascher F."/>
            <person name="Kostanjsek R."/>
            <person name="Ettema T.J."/>
            <person name="Horn M."/>
        </authorList>
    </citation>
    <scope>NUCLEOTIDE SEQUENCE [LARGE SCALE GENOMIC DNA]</scope>
    <source>
        <strain evidence="1 2">UWC36</strain>
    </source>
</reference>
<dbReference type="EMBL" id="JSWE01000058">
    <property type="protein sequence ID" value="KIE05937.1"/>
    <property type="molecule type" value="Genomic_DNA"/>
</dbReference>